<dbReference type="EMBL" id="KB095830">
    <property type="protein sequence ID" value="ESO11309.1"/>
    <property type="molecule type" value="Genomic_DNA"/>
</dbReference>
<reference evidence="3" key="1">
    <citation type="submission" date="2012-12" db="EMBL/GenBank/DDBJ databases">
        <authorList>
            <person name="Hellsten U."/>
            <person name="Grimwood J."/>
            <person name="Chapman J.A."/>
            <person name="Shapiro H."/>
            <person name="Aerts A."/>
            <person name="Otillar R.P."/>
            <person name="Terry A.Y."/>
            <person name="Boore J.L."/>
            <person name="Simakov O."/>
            <person name="Marletaz F."/>
            <person name="Cho S.-J."/>
            <person name="Edsinger-Gonzales E."/>
            <person name="Havlak P."/>
            <person name="Kuo D.-H."/>
            <person name="Larsson T."/>
            <person name="Lv J."/>
            <person name="Arendt D."/>
            <person name="Savage R."/>
            <person name="Osoegawa K."/>
            <person name="de Jong P."/>
            <person name="Lindberg D.R."/>
            <person name="Seaver E.C."/>
            <person name="Weisblat D.A."/>
            <person name="Putnam N.H."/>
            <person name="Grigoriev I.V."/>
            <person name="Rokhsar D.S."/>
        </authorList>
    </citation>
    <scope>NUCLEOTIDE SEQUENCE</scope>
</reference>
<dbReference type="KEGG" id="hro:HELRODRAFT_183321"/>
<dbReference type="CDD" id="cd22976">
    <property type="entry name" value="DD_EFCAB10"/>
    <property type="match status" value="1"/>
</dbReference>
<dbReference type="SUPFAM" id="SSF47391">
    <property type="entry name" value="Dimerization-anchoring domain of cAMP-dependent PK regulatory subunit"/>
    <property type="match status" value="1"/>
</dbReference>
<dbReference type="RefSeq" id="XP_009010599.1">
    <property type="nucleotide sequence ID" value="XM_009012351.1"/>
</dbReference>
<gene>
    <name evidence="2" type="primary">20208962</name>
    <name evidence="1" type="ORF">HELRODRAFT_183321</name>
</gene>
<reference evidence="1 3" key="2">
    <citation type="journal article" date="2013" name="Nature">
        <title>Insights into bilaterian evolution from three spiralian genomes.</title>
        <authorList>
            <person name="Simakov O."/>
            <person name="Marletaz F."/>
            <person name="Cho S.J."/>
            <person name="Edsinger-Gonzales E."/>
            <person name="Havlak P."/>
            <person name="Hellsten U."/>
            <person name="Kuo D.H."/>
            <person name="Larsson T."/>
            <person name="Lv J."/>
            <person name="Arendt D."/>
            <person name="Savage R."/>
            <person name="Osoegawa K."/>
            <person name="de Jong P."/>
            <person name="Grimwood J."/>
            <person name="Chapman J.A."/>
            <person name="Shapiro H."/>
            <person name="Aerts A."/>
            <person name="Otillar R.P."/>
            <person name="Terry A.Y."/>
            <person name="Boore J.L."/>
            <person name="Grigoriev I.V."/>
            <person name="Lindberg D.R."/>
            <person name="Seaver E.C."/>
            <person name="Weisblat D.A."/>
            <person name="Putnam N.H."/>
            <person name="Rokhsar D.S."/>
        </authorList>
    </citation>
    <scope>NUCLEOTIDE SEQUENCE</scope>
</reference>
<dbReference type="InterPro" id="IPR039879">
    <property type="entry name" value="EFC10"/>
</dbReference>
<name>T1FJG3_HELRO</name>
<evidence type="ECO:0000313" key="1">
    <source>
        <dbReference type="EMBL" id="ESO11309.1"/>
    </source>
</evidence>
<dbReference type="InterPro" id="IPR049760">
    <property type="entry name" value="DD_EFCAB10"/>
</dbReference>
<keyword evidence="3" id="KW-1185">Reference proteome</keyword>
<dbReference type="HOGENOM" id="CLU_2063974_0_0_1"/>
<dbReference type="Proteomes" id="UP000015101">
    <property type="component" value="Unassembled WGS sequence"/>
</dbReference>
<dbReference type="EMBL" id="AMQM01008712">
    <property type="status" value="NOT_ANNOTATED_CDS"/>
    <property type="molecule type" value="Genomic_DNA"/>
</dbReference>
<dbReference type="GeneID" id="20208962"/>
<evidence type="ECO:0000313" key="3">
    <source>
        <dbReference type="Proteomes" id="UP000015101"/>
    </source>
</evidence>
<evidence type="ECO:0008006" key="4">
    <source>
        <dbReference type="Google" id="ProtNLM"/>
    </source>
</evidence>
<dbReference type="PANTHER" id="PTHR21847">
    <property type="entry name" value="EF-HAND CALCIUM-BINDING DOMAIN-CONTAINING PROTEIN 10"/>
    <property type="match status" value="1"/>
</dbReference>
<proteinExistence type="predicted"/>
<sequence length="119" mass="13582">MNFDGLNVEWEKVSEAKEYIEKHKLEQFFLNITALLVFRQPRDPFAYIQRQIKKLTKHSLIEAEDLGILFDNLDTGRTGCLTKEQSLKNLGVGPSSLDTSSSCVPKSSFIVDWSGLRFL</sequence>
<reference evidence="2" key="3">
    <citation type="submission" date="2015-06" db="UniProtKB">
        <authorList>
            <consortium name="EnsemblMetazoa"/>
        </authorList>
    </citation>
    <scope>IDENTIFICATION</scope>
</reference>
<protein>
    <recommendedName>
        <fullName evidence="4">EF-hand domain-containing protein</fullName>
    </recommendedName>
</protein>
<dbReference type="InParanoid" id="T1FJG3"/>
<dbReference type="EnsemblMetazoa" id="HelroT183321">
    <property type="protein sequence ID" value="HelroP183321"/>
    <property type="gene ID" value="HelroG183321"/>
</dbReference>
<dbReference type="PANTHER" id="PTHR21847:SF1">
    <property type="entry name" value="EF-HAND CALCIUM-BINDING DOMAIN-CONTAINING PROTEIN 10"/>
    <property type="match status" value="1"/>
</dbReference>
<dbReference type="CTD" id="20208962"/>
<evidence type="ECO:0000313" key="2">
    <source>
        <dbReference type="EnsemblMetazoa" id="HelroP183321"/>
    </source>
</evidence>
<accession>T1FJG3</accession>
<dbReference type="AlphaFoldDB" id="T1FJG3"/>
<organism evidence="2 3">
    <name type="scientific">Helobdella robusta</name>
    <name type="common">Californian leech</name>
    <dbReference type="NCBI Taxonomy" id="6412"/>
    <lineage>
        <taxon>Eukaryota</taxon>
        <taxon>Metazoa</taxon>
        <taxon>Spiralia</taxon>
        <taxon>Lophotrochozoa</taxon>
        <taxon>Annelida</taxon>
        <taxon>Clitellata</taxon>
        <taxon>Hirudinea</taxon>
        <taxon>Rhynchobdellida</taxon>
        <taxon>Glossiphoniidae</taxon>
        <taxon>Helobdella</taxon>
    </lineage>
</organism>